<name>W7XFQ8_TETTS</name>
<gene>
    <name evidence="2" type="ORF">TTHERM_000837939</name>
</gene>
<organism evidence="2 3">
    <name type="scientific">Tetrahymena thermophila (strain SB210)</name>
    <dbReference type="NCBI Taxonomy" id="312017"/>
    <lineage>
        <taxon>Eukaryota</taxon>
        <taxon>Sar</taxon>
        <taxon>Alveolata</taxon>
        <taxon>Ciliophora</taxon>
        <taxon>Intramacronucleata</taxon>
        <taxon>Oligohymenophorea</taxon>
        <taxon>Hymenostomatida</taxon>
        <taxon>Tetrahymenina</taxon>
        <taxon>Tetrahymenidae</taxon>
        <taxon>Tetrahymena</taxon>
    </lineage>
</organism>
<dbReference type="InParanoid" id="W7XFQ8"/>
<dbReference type="KEGG" id="tet:TTHERM_000837939"/>
<feature type="compositionally biased region" description="Polar residues" evidence="1">
    <location>
        <begin position="8"/>
        <end position="24"/>
    </location>
</feature>
<evidence type="ECO:0000313" key="2">
    <source>
        <dbReference type="EMBL" id="EWS71654.1"/>
    </source>
</evidence>
<dbReference type="GeneID" id="24440875"/>
<reference evidence="3" key="1">
    <citation type="journal article" date="2006" name="PLoS Biol.">
        <title>Macronuclear genome sequence of the ciliate Tetrahymena thermophila, a model eukaryote.</title>
        <authorList>
            <person name="Eisen J.A."/>
            <person name="Coyne R.S."/>
            <person name="Wu M."/>
            <person name="Wu D."/>
            <person name="Thiagarajan M."/>
            <person name="Wortman J.R."/>
            <person name="Badger J.H."/>
            <person name="Ren Q."/>
            <person name="Amedeo P."/>
            <person name="Jones K.M."/>
            <person name="Tallon L.J."/>
            <person name="Delcher A.L."/>
            <person name="Salzberg S.L."/>
            <person name="Silva J.C."/>
            <person name="Haas B.J."/>
            <person name="Majoros W.H."/>
            <person name="Farzad M."/>
            <person name="Carlton J.M."/>
            <person name="Smith R.K. Jr."/>
            <person name="Garg J."/>
            <person name="Pearlman R.E."/>
            <person name="Karrer K.M."/>
            <person name="Sun L."/>
            <person name="Manning G."/>
            <person name="Elde N.C."/>
            <person name="Turkewitz A.P."/>
            <person name="Asai D.J."/>
            <person name="Wilkes D.E."/>
            <person name="Wang Y."/>
            <person name="Cai H."/>
            <person name="Collins K."/>
            <person name="Stewart B.A."/>
            <person name="Lee S.R."/>
            <person name="Wilamowska K."/>
            <person name="Weinberg Z."/>
            <person name="Ruzzo W.L."/>
            <person name="Wloga D."/>
            <person name="Gaertig J."/>
            <person name="Frankel J."/>
            <person name="Tsao C.-C."/>
            <person name="Gorovsky M.A."/>
            <person name="Keeling P.J."/>
            <person name="Waller R.F."/>
            <person name="Patron N.J."/>
            <person name="Cherry J.M."/>
            <person name="Stover N.A."/>
            <person name="Krieger C.J."/>
            <person name="del Toro C."/>
            <person name="Ryder H.F."/>
            <person name="Williamson S.C."/>
            <person name="Barbeau R.A."/>
            <person name="Hamilton E.P."/>
            <person name="Orias E."/>
        </authorList>
    </citation>
    <scope>NUCLEOTIDE SEQUENCE [LARGE SCALE GENOMIC DNA]</scope>
    <source>
        <strain evidence="3">SB210</strain>
    </source>
</reference>
<sequence length="127" mass="14722">MTKRKRSTLISPESVTGATSSSSPTINLPFKSLLLKLVKMVKLLDLRPTSSSAVLSDLRVKLILPQKISLEKEVFTPSKNDQTNLLYFKFNKNQQLINIQINFKCRFMFFELQFIQICFKFILFKNL</sequence>
<dbReference type="EMBL" id="GG662429">
    <property type="protein sequence ID" value="EWS71654.1"/>
    <property type="molecule type" value="Genomic_DNA"/>
</dbReference>
<evidence type="ECO:0000256" key="1">
    <source>
        <dbReference type="SAM" id="MobiDB-lite"/>
    </source>
</evidence>
<protein>
    <submittedName>
        <fullName evidence="2">Uncharacterized protein</fullName>
    </submittedName>
</protein>
<keyword evidence="3" id="KW-1185">Reference proteome</keyword>
<accession>W7XFQ8</accession>
<dbReference type="AlphaFoldDB" id="W7XFQ8"/>
<feature type="region of interest" description="Disordered" evidence="1">
    <location>
        <begin position="1"/>
        <end position="24"/>
    </location>
</feature>
<evidence type="ECO:0000313" key="3">
    <source>
        <dbReference type="Proteomes" id="UP000009168"/>
    </source>
</evidence>
<dbReference type="Proteomes" id="UP000009168">
    <property type="component" value="Unassembled WGS sequence"/>
</dbReference>
<dbReference type="RefSeq" id="XP_012655814.1">
    <property type="nucleotide sequence ID" value="XM_012800360.1"/>
</dbReference>
<proteinExistence type="predicted"/>